<dbReference type="AlphaFoldDB" id="A0A2M7U1A6"/>
<evidence type="ECO:0000313" key="1">
    <source>
        <dbReference type="EMBL" id="PIZ63854.1"/>
    </source>
</evidence>
<dbReference type="Proteomes" id="UP000228503">
    <property type="component" value="Unassembled WGS sequence"/>
</dbReference>
<gene>
    <name evidence="1" type="ORF">COY16_00720</name>
</gene>
<proteinExistence type="predicted"/>
<dbReference type="EMBL" id="PFOB01000011">
    <property type="protein sequence ID" value="PIZ63854.1"/>
    <property type="molecule type" value="Genomic_DNA"/>
</dbReference>
<organism evidence="1 2">
    <name type="scientific">Candidatus Roizmanbacteria bacterium CG_4_10_14_0_2_um_filter_39_13</name>
    <dbReference type="NCBI Taxonomy" id="1974825"/>
    <lineage>
        <taxon>Bacteria</taxon>
        <taxon>Candidatus Roizmaniibacteriota</taxon>
    </lineage>
</organism>
<name>A0A2M7U1A6_9BACT</name>
<protein>
    <submittedName>
        <fullName evidence="1">Uncharacterized protein</fullName>
    </submittedName>
</protein>
<accession>A0A2M7U1A6</accession>
<evidence type="ECO:0000313" key="2">
    <source>
        <dbReference type="Proteomes" id="UP000228503"/>
    </source>
</evidence>
<sequence length="431" mass="48412">MSRNELIPKNIAADVINQNPITPQQMRVLLDDDPAGRSLKKIEKYGPPALLGVHFLTLATLNQWGDSLPSFGTLPPLVHNSLQAVHNFSVNAADSPALREHIPYISLDLAGTWGLISGLRGLLLGRTGKKIEASQIEVLQRIAEGIFRYEMVPDHSAVFVGNGDRIGELLQELLPLDQVMLYSHEKITSDVWQHIQQTGRQEEIFESLDRGDFKHAREAVLLPVKDEDMFLPDEIGHDMTLDEIRLMIDIFDAYSQERGIPQKEVVIVGSPAMSQTYIESNRLIDSSGIDAIRTTVRLDEMVAQLNEGRDENRQIKIIDPTELVMQKVMALANGRDISFISTEDSFRRYGERFFDALSQLDYKPTGEEAVNVIYNITDIPTQTTASTRDIVIIIDPKMKEHLLQRGVPAEQIILVPELVTTELGIEMMNEV</sequence>
<comment type="caution">
    <text evidence="1">The sequence shown here is derived from an EMBL/GenBank/DDBJ whole genome shotgun (WGS) entry which is preliminary data.</text>
</comment>
<reference evidence="2" key="1">
    <citation type="submission" date="2017-09" db="EMBL/GenBank/DDBJ databases">
        <title>Depth-based differentiation of microbial function through sediment-hosted aquifers and enrichment of novel symbionts in the deep terrestrial subsurface.</title>
        <authorList>
            <person name="Probst A.J."/>
            <person name="Ladd B."/>
            <person name="Jarett J.K."/>
            <person name="Geller-Mcgrath D.E."/>
            <person name="Sieber C.M.K."/>
            <person name="Emerson J.B."/>
            <person name="Anantharaman K."/>
            <person name="Thomas B.C."/>
            <person name="Malmstrom R."/>
            <person name="Stieglmeier M."/>
            <person name="Klingl A."/>
            <person name="Woyke T."/>
            <person name="Ryan C.M."/>
            <person name="Banfield J.F."/>
        </authorList>
    </citation>
    <scope>NUCLEOTIDE SEQUENCE [LARGE SCALE GENOMIC DNA]</scope>
</reference>